<gene>
    <name evidence="10" type="ORF">E1B28_007143</name>
</gene>
<keyword evidence="11" id="KW-1185">Reference proteome</keyword>
<dbReference type="EMBL" id="CM032184">
    <property type="protein sequence ID" value="KAG7093467.1"/>
    <property type="molecule type" value="Genomic_DNA"/>
</dbReference>
<keyword evidence="3 7" id="KW-0479">Metal-binding</keyword>
<dbReference type="OrthoDB" id="1844152at2759"/>
<keyword evidence="9" id="KW-0812">Transmembrane</keyword>
<evidence type="ECO:0000256" key="8">
    <source>
        <dbReference type="RuleBase" id="RU000461"/>
    </source>
</evidence>
<evidence type="ECO:0000256" key="1">
    <source>
        <dbReference type="ARBA" id="ARBA00001971"/>
    </source>
</evidence>
<evidence type="ECO:0000313" key="11">
    <source>
        <dbReference type="Proteomes" id="UP001049176"/>
    </source>
</evidence>
<dbReference type="GO" id="GO:0005506">
    <property type="term" value="F:iron ion binding"/>
    <property type="evidence" value="ECO:0007669"/>
    <property type="project" value="InterPro"/>
</dbReference>
<dbReference type="GO" id="GO:0016705">
    <property type="term" value="F:oxidoreductase activity, acting on paired donors, with incorporation or reduction of molecular oxygen"/>
    <property type="evidence" value="ECO:0007669"/>
    <property type="project" value="InterPro"/>
</dbReference>
<keyword evidence="9" id="KW-1133">Transmembrane helix</keyword>
<proteinExistence type="inferred from homology"/>
<keyword evidence="6 8" id="KW-0503">Monooxygenase</keyword>
<evidence type="ECO:0000313" key="10">
    <source>
        <dbReference type="EMBL" id="KAG7093467.1"/>
    </source>
</evidence>
<name>A0A9P7UT46_9AGAR</name>
<dbReference type="RefSeq" id="XP_043009937.1">
    <property type="nucleotide sequence ID" value="XM_043151857.1"/>
</dbReference>
<dbReference type="SUPFAM" id="SSF48264">
    <property type="entry name" value="Cytochrome P450"/>
    <property type="match status" value="1"/>
</dbReference>
<comment type="caution">
    <text evidence="10">The sequence shown here is derived from an EMBL/GenBank/DDBJ whole genome shotgun (WGS) entry which is preliminary data.</text>
</comment>
<dbReference type="InterPro" id="IPR001128">
    <property type="entry name" value="Cyt_P450"/>
</dbReference>
<feature type="transmembrane region" description="Helical" evidence="9">
    <location>
        <begin position="6"/>
        <end position="22"/>
    </location>
</feature>
<dbReference type="GeneID" id="66076219"/>
<dbReference type="InterPro" id="IPR002403">
    <property type="entry name" value="Cyt_P450_E_grp-IV"/>
</dbReference>
<dbReference type="Gene3D" id="1.10.630.10">
    <property type="entry name" value="Cytochrome P450"/>
    <property type="match status" value="1"/>
</dbReference>
<dbReference type="InterPro" id="IPR017972">
    <property type="entry name" value="Cyt_P450_CS"/>
</dbReference>
<dbReference type="KEGG" id="more:E1B28_007143"/>
<comment type="cofactor">
    <cofactor evidence="1 7">
        <name>heme</name>
        <dbReference type="ChEBI" id="CHEBI:30413"/>
    </cofactor>
</comment>
<evidence type="ECO:0000256" key="9">
    <source>
        <dbReference type="SAM" id="Phobius"/>
    </source>
</evidence>
<sequence>MTVSRYILIATLAFLILIAKHFRGRKRERTLDAIPTIGATGPFSFITNRWNFLRNARDIFQEGYDKYRGGVYKVQSLHSWMVAITSPKLIEDMRKIPDEYLSSLEAVVDLISMDYTVGKPMHHDPYQVSVVKGSMTRNITVRFSEVRDEIVAAFSELLPPQDAWVPTKLNPLMAKIICRASNRFFVGLPLCRNEDYIDLNVGFAMQVAISGQLIGLFPDFIKPIAGKILSPLPRNLKRANKHLGPLIQERFSQEKEYGTTDWPDKPNDLLSWLLDVATGSQRTMDDLTMRVLAVNFGAIHTTLLTLTSTLNYLCRYPQYIDILRAEIETVTEEHGWTKQAMGRMRKFDSFLKEVQRVEPAACFGVLRKVMKDYTFADGTTVPTGVTVGIPIRAIQRDDCYYPDGNTFNGLRFYEMREGDGESLKHQMVTPTSDYFLFGSGRHACPGRFFAVNELKALVAHMLLTYDIKVEREGGAEMKWLAANAIQDNDVHFLFRKRHTNMNVVCNEHGGA</sequence>
<feature type="binding site" description="axial binding residue" evidence="7">
    <location>
        <position position="444"/>
    </location>
    <ligand>
        <name>heme</name>
        <dbReference type="ChEBI" id="CHEBI:30413"/>
    </ligand>
    <ligandPart>
        <name>Fe</name>
        <dbReference type="ChEBI" id="CHEBI:18248"/>
    </ligandPart>
</feature>
<dbReference type="Proteomes" id="UP001049176">
    <property type="component" value="Chromosome 4"/>
</dbReference>
<evidence type="ECO:0000256" key="4">
    <source>
        <dbReference type="ARBA" id="ARBA00023002"/>
    </source>
</evidence>
<keyword evidence="4 8" id="KW-0560">Oxidoreductase</keyword>
<evidence type="ECO:0000256" key="7">
    <source>
        <dbReference type="PIRSR" id="PIRSR602403-1"/>
    </source>
</evidence>
<dbReference type="PRINTS" id="PR00465">
    <property type="entry name" value="EP450IV"/>
</dbReference>
<protein>
    <recommendedName>
        <fullName evidence="12">Cytochrome P450</fullName>
    </recommendedName>
</protein>
<evidence type="ECO:0008006" key="12">
    <source>
        <dbReference type="Google" id="ProtNLM"/>
    </source>
</evidence>
<dbReference type="GO" id="GO:0004497">
    <property type="term" value="F:monooxygenase activity"/>
    <property type="evidence" value="ECO:0007669"/>
    <property type="project" value="UniProtKB-KW"/>
</dbReference>
<dbReference type="PANTHER" id="PTHR46206">
    <property type="entry name" value="CYTOCHROME P450"/>
    <property type="match status" value="1"/>
</dbReference>
<keyword evidence="9" id="KW-0472">Membrane</keyword>
<reference evidence="10" key="1">
    <citation type="journal article" date="2021" name="Genome Biol. Evol.">
        <title>The assembled and annotated genome of the fairy-ring fungus Marasmius oreades.</title>
        <authorList>
            <person name="Hiltunen M."/>
            <person name="Ament-Velasquez S.L."/>
            <person name="Johannesson H."/>
        </authorList>
    </citation>
    <scope>NUCLEOTIDE SEQUENCE</scope>
    <source>
        <strain evidence="10">03SP1</strain>
    </source>
</reference>
<dbReference type="InterPro" id="IPR036396">
    <property type="entry name" value="Cyt_P450_sf"/>
</dbReference>
<keyword evidence="5 7" id="KW-0408">Iron</keyword>
<evidence type="ECO:0000256" key="2">
    <source>
        <dbReference type="ARBA" id="ARBA00010617"/>
    </source>
</evidence>
<organism evidence="10 11">
    <name type="scientific">Marasmius oreades</name>
    <name type="common">fairy-ring Marasmius</name>
    <dbReference type="NCBI Taxonomy" id="181124"/>
    <lineage>
        <taxon>Eukaryota</taxon>
        <taxon>Fungi</taxon>
        <taxon>Dikarya</taxon>
        <taxon>Basidiomycota</taxon>
        <taxon>Agaricomycotina</taxon>
        <taxon>Agaricomycetes</taxon>
        <taxon>Agaricomycetidae</taxon>
        <taxon>Agaricales</taxon>
        <taxon>Marasmiineae</taxon>
        <taxon>Marasmiaceae</taxon>
        <taxon>Marasmius</taxon>
    </lineage>
</organism>
<evidence type="ECO:0000256" key="3">
    <source>
        <dbReference type="ARBA" id="ARBA00022723"/>
    </source>
</evidence>
<keyword evidence="7 8" id="KW-0349">Heme</keyword>
<dbReference type="GO" id="GO:0020037">
    <property type="term" value="F:heme binding"/>
    <property type="evidence" value="ECO:0007669"/>
    <property type="project" value="InterPro"/>
</dbReference>
<dbReference type="PROSITE" id="PS00086">
    <property type="entry name" value="CYTOCHROME_P450"/>
    <property type="match status" value="1"/>
</dbReference>
<dbReference type="AlphaFoldDB" id="A0A9P7UT46"/>
<evidence type="ECO:0000256" key="5">
    <source>
        <dbReference type="ARBA" id="ARBA00023004"/>
    </source>
</evidence>
<dbReference type="Pfam" id="PF00067">
    <property type="entry name" value="p450"/>
    <property type="match status" value="1"/>
</dbReference>
<dbReference type="CDD" id="cd11041">
    <property type="entry name" value="CYP503A1-like"/>
    <property type="match status" value="1"/>
</dbReference>
<evidence type="ECO:0000256" key="6">
    <source>
        <dbReference type="ARBA" id="ARBA00023033"/>
    </source>
</evidence>
<comment type="similarity">
    <text evidence="2 8">Belongs to the cytochrome P450 family.</text>
</comment>
<dbReference type="PANTHER" id="PTHR46206:SF1">
    <property type="entry name" value="P450, PUTATIVE (EUROFUNG)-RELATED"/>
    <property type="match status" value="1"/>
</dbReference>
<accession>A0A9P7UT46</accession>